<dbReference type="RefSeq" id="WP_281901757.1">
    <property type="nucleotide sequence ID" value="NZ_BSDI01000040.1"/>
</dbReference>
<organism evidence="1 2">
    <name type="scientific">Phytohabitans aurantiacus</name>
    <dbReference type="NCBI Taxonomy" id="3016789"/>
    <lineage>
        <taxon>Bacteria</taxon>
        <taxon>Bacillati</taxon>
        <taxon>Actinomycetota</taxon>
        <taxon>Actinomycetes</taxon>
        <taxon>Micromonosporales</taxon>
        <taxon>Micromonosporaceae</taxon>
    </lineage>
</organism>
<protein>
    <recommendedName>
        <fullName evidence="3">Calcium-binding protein</fullName>
    </recommendedName>
</protein>
<proteinExistence type="predicted"/>
<keyword evidence="2" id="KW-1185">Reference proteome</keyword>
<accession>A0ABQ5R4B7</accession>
<evidence type="ECO:0000313" key="2">
    <source>
        <dbReference type="Proteomes" id="UP001144280"/>
    </source>
</evidence>
<comment type="caution">
    <text evidence="1">The sequence shown here is derived from an EMBL/GenBank/DDBJ whole genome shotgun (WGS) entry which is preliminary data.</text>
</comment>
<dbReference type="Proteomes" id="UP001144280">
    <property type="component" value="Unassembled WGS sequence"/>
</dbReference>
<dbReference type="EMBL" id="BSDI01000040">
    <property type="protein sequence ID" value="GLI01053.1"/>
    <property type="molecule type" value="Genomic_DNA"/>
</dbReference>
<evidence type="ECO:0000313" key="1">
    <source>
        <dbReference type="EMBL" id="GLI01053.1"/>
    </source>
</evidence>
<sequence>MAEISAETVYPRLREVLDPRFASLSDAELEAAFESAFGEGVTPAEYEEFFNGLGKALSGVARDVGQFAQQAAPVVATGFQGALQGAAAGSRLGPWGALGGALTGAAGAALSKHGQGAARDVGGVLSGVVGTAGALRGGGAPDAAANLLGLLRRPEMGQAIAGLLGGSGTAVPVGRSGTPVPASAFAGLLSALARQAEAEALATDTAESVPAYLVGPTGQLVADPADPDQRAARLFQLLARETEYDEAADWPEAEYDDADDDVLLYAPTRW</sequence>
<reference evidence="1" key="1">
    <citation type="submission" date="2022-12" db="EMBL/GenBank/DDBJ databases">
        <title>New Phytohabitans aurantiacus sp. RD004123 nov., an actinomycete isolated from soil.</title>
        <authorList>
            <person name="Triningsih D.W."/>
            <person name="Harunari E."/>
            <person name="Igarashi Y."/>
        </authorList>
    </citation>
    <scope>NUCLEOTIDE SEQUENCE</scope>
    <source>
        <strain evidence="1">RD004123</strain>
    </source>
</reference>
<evidence type="ECO:0008006" key="3">
    <source>
        <dbReference type="Google" id="ProtNLM"/>
    </source>
</evidence>
<gene>
    <name evidence="1" type="ORF">Pa4123_63290</name>
</gene>
<name>A0ABQ5R4B7_9ACTN</name>